<evidence type="ECO:0000259" key="18">
    <source>
        <dbReference type="PROSITE" id="PS51278"/>
    </source>
</evidence>
<organism evidence="19">
    <name type="scientific">uncultured Rubrobacteraceae bacterium</name>
    <dbReference type="NCBI Taxonomy" id="349277"/>
    <lineage>
        <taxon>Bacteria</taxon>
        <taxon>Bacillati</taxon>
        <taxon>Actinomycetota</taxon>
        <taxon>Rubrobacteria</taxon>
        <taxon>Rubrobacterales</taxon>
        <taxon>Rubrobacteraceae</taxon>
        <taxon>environmental samples</taxon>
    </lineage>
</organism>
<keyword evidence="11 19" id="KW-0560">Oxidoreductase</keyword>
<evidence type="ECO:0000256" key="8">
    <source>
        <dbReference type="ARBA" id="ARBA00022723"/>
    </source>
</evidence>
<dbReference type="CDD" id="cd00982">
    <property type="entry name" value="gltB_C"/>
    <property type="match status" value="1"/>
</dbReference>
<evidence type="ECO:0000256" key="13">
    <source>
        <dbReference type="ARBA" id="ARBA00023014"/>
    </source>
</evidence>
<keyword evidence="9" id="KW-0274">FAD</keyword>
<dbReference type="GO" id="GO:0004355">
    <property type="term" value="F:glutamate synthase (NADPH) activity"/>
    <property type="evidence" value="ECO:0007669"/>
    <property type="project" value="UniProtKB-EC"/>
</dbReference>
<comment type="cofactor">
    <cofactor evidence="1">
        <name>FMN</name>
        <dbReference type="ChEBI" id="CHEBI:58210"/>
    </cofactor>
</comment>
<dbReference type="CDD" id="cd02808">
    <property type="entry name" value="GltS_FMN"/>
    <property type="match status" value="1"/>
</dbReference>
<dbReference type="InterPro" id="IPR050711">
    <property type="entry name" value="ET-N_metabolism_enzyme"/>
</dbReference>
<dbReference type="Pfam" id="PF00310">
    <property type="entry name" value="GATase_2"/>
    <property type="match status" value="1"/>
</dbReference>
<dbReference type="EMBL" id="CADCVI010000098">
    <property type="protein sequence ID" value="CAA9467064.1"/>
    <property type="molecule type" value="Genomic_DNA"/>
</dbReference>
<keyword evidence="12" id="KW-0408">Iron</keyword>
<dbReference type="GO" id="GO:0046872">
    <property type="term" value="F:metal ion binding"/>
    <property type="evidence" value="ECO:0007669"/>
    <property type="project" value="UniProtKB-KW"/>
</dbReference>
<dbReference type="PROSITE" id="PS51278">
    <property type="entry name" value="GATASE_TYPE_2"/>
    <property type="match status" value="1"/>
</dbReference>
<dbReference type="Gene3D" id="3.60.20.10">
    <property type="entry name" value="Glutamine Phosphoribosylpyrophosphate, subunit 1, domain 1"/>
    <property type="match status" value="1"/>
</dbReference>
<dbReference type="EC" id="1.4.1.13" evidence="19"/>
<evidence type="ECO:0000256" key="12">
    <source>
        <dbReference type="ARBA" id="ARBA00023004"/>
    </source>
</evidence>
<comment type="cofactor">
    <cofactor evidence="3">
        <name>FAD</name>
        <dbReference type="ChEBI" id="CHEBI:57692"/>
    </cofactor>
</comment>
<dbReference type="InterPro" id="IPR029055">
    <property type="entry name" value="Ntn_hydrolases_N"/>
</dbReference>
<evidence type="ECO:0000256" key="10">
    <source>
        <dbReference type="ARBA" id="ARBA00022962"/>
    </source>
</evidence>
<dbReference type="GO" id="GO:0019676">
    <property type="term" value="P:ammonia assimilation cycle"/>
    <property type="evidence" value="ECO:0007669"/>
    <property type="project" value="TreeGrafter"/>
</dbReference>
<dbReference type="FunFam" id="2.160.20.60:FF:000001">
    <property type="entry name" value="Glutamate synthase, large subunit"/>
    <property type="match status" value="1"/>
</dbReference>
<dbReference type="FunFam" id="3.60.20.10:FF:000001">
    <property type="entry name" value="Glutamate synthase, large subunit"/>
    <property type="match status" value="1"/>
</dbReference>
<dbReference type="CDD" id="cd00713">
    <property type="entry name" value="GltS"/>
    <property type="match status" value="1"/>
</dbReference>
<dbReference type="InterPro" id="IPR002489">
    <property type="entry name" value="Glu_synth_asu_C"/>
</dbReference>
<dbReference type="InterPro" id="IPR013785">
    <property type="entry name" value="Aldolase_TIM"/>
</dbReference>
<keyword evidence="6" id="KW-0285">Flavoprotein</keyword>
<evidence type="ECO:0000256" key="15">
    <source>
        <dbReference type="ARBA" id="ARBA00023291"/>
    </source>
</evidence>
<evidence type="ECO:0000256" key="5">
    <source>
        <dbReference type="ARBA" id="ARBA00022605"/>
    </source>
</evidence>
<keyword evidence="7" id="KW-0288">FMN</keyword>
<protein>
    <submittedName>
        <fullName evidence="19">Glutamate synthase [NADPH] large chain</fullName>
        <ecNumber evidence="19">1.4.1.13</ecNumber>
    </submittedName>
</protein>
<evidence type="ECO:0000256" key="3">
    <source>
        <dbReference type="ARBA" id="ARBA00001974"/>
    </source>
</evidence>
<feature type="domain" description="Glutamine amidotransferase type-2" evidence="18">
    <location>
        <begin position="18"/>
        <end position="410"/>
    </location>
</feature>
<sequence length="1498" mass="163356">MTTPKTGLYDPAYEHDACGLGFVARIDGRRTRETVEEGLEILVNLEHRGASGSDPETGDGAGIMIQLPDAFFRKECEGLGIELPSEGSYGVGMLFEAGETEGSVCERELERIAAEEGQRVLGFREVPVDPSKAGKNARSVMPRIRQFFIEAGDAEDQDAFERKLYVIRRRLHKDVEETHGCYVVSLSSRTIVYKGLLKGQQLARFYADLRDPSVTSAIALVHERFSTNTLGSWELAHPYRYVAHNGEINTLRGNMNWMRARESRMESPLFGEDMEKLSPVIAPGQSDSATFDNALELLYLGGRSLPHAVAMMIPEAWENDGLMEPERRAFYRYHSALMEPWDGPAAVAFTDGRTIGATLDRNGLRPARYIVTRDGRVVMASEDGALRVEPSEIVERWRLRPGRMLVVDTENNELLHDADVKGPLFDRQPYGEWVEEGEIHLNEMPEAGADGRPEQAGLYERQRAFGYTLEDERLILSPMAQNGKEPDGSMGTDTPLAILSERPQLLFSYFKQLFAQVTNPPIDPLREELVMSLKMSLGPEGNLFDETPEHCRRLLLDGPVLTGSELEKLRHLAQAPFAATTLSTLFSATGEGGLEEALTALCEGAESAVRGGSTVLVLSDRGVGPHQAPIPSLLATAAVHHHLVRAGIRTSTSLVVETGEAREVHHFAVLVGYGATAVSPYLAFETIGSMIGEEWFGGVSREEAEKNYVKAVGKGLLKIISKMGISTLFSYCGAQIFEAVGLDASLIDKHFTGTASRIGGIDLTGIEREVLERHTRAFSAIEDGVPELDAGGEYQLRAQGEYHQWNVNSIVPLQRAVKTGSFETFKEYTDHFNSEAARMSTLRGLFDFNRAAEPVPLEEVESAKDIVWRFSTGAMSFGSISKEAHETLAIAMNRIGAQSNTGEGGEDPERFTPDPNGDLRRSATKQVASGRFGVTAEYLVNSDVLQIKMAQGSKPGEGGQLPGHKVSEDIARVRHSTEGVGLISPPPHHDIYSIEDLAQLIHDLKNVNPEAMISVKLVAEVGVGTVAAGVAKAKSEHITVAGHDGGTGASPLSSIKHAGLPWELGLAETQQVLVQNGLRGRIKLQTDGQLKTGRDVVVGALLGAEAFAFSTAPLVATGCIMMRVCHLNTCPVGIATQDPELRKRFQGTPEHVINFFFFIAEEIRQLMAELGFRKFDEMVGRADKLKTWEAMTRWKAKGVDLSHLLHRVEVEEGVAIHSSGEKQEHGLENALDNELIERSKPALENGEAVEIDTPIRNVNRTVGGMLSGEVARRYGHEGLPDDTIRINFEGVAGQSFGAWLSRGISFNLAGTTNDYIGKGLSGGKLVVAPPKDVGYVPEESIVVGNVALYGATEGEAYFRGIAGERFAVRNSGATAVVEGVGDHGCEYMTGGIVVVLGETGRNFAAGMSGGVAYVLDAEDRFHKLYNPEMVGLEAVEAEEDSALLKGLVEKHLETTGSTVAKELLEDWQVSLSKFIKVMPNDLKRVLQERQESELEVVK</sequence>
<feature type="compositionally biased region" description="Basic and acidic residues" evidence="17">
    <location>
        <begin position="907"/>
        <end position="921"/>
    </location>
</feature>
<dbReference type="InterPro" id="IPR017932">
    <property type="entry name" value="GATase_2_dom"/>
</dbReference>
<keyword evidence="14" id="KW-0314">Glutamate biosynthesis</keyword>
<evidence type="ECO:0000313" key="19">
    <source>
        <dbReference type="EMBL" id="CAA9467064.1"/>
    </source>
</evidence>
<evidence type="ECO:0000256" key="6">
    <source>
        <dbReference type="ARBA" id="ARBA00022630"/>
    </source>
</evidence>
<dbReference type="PANTHER" id="PTHR11938:SF133">
    <property type="entry name" value="GLUTAMATE SYNTHASE (NADH)"/>
    <property type="match status" value="1"/>
</dbReference>
<reference evidence="19" key="1">
    <citation type="submission" date="2020-02" db="EMBL/GenBank/DDBJ databases">
        <authorList>
            <person name="Meier V. D."/>
        </authorList>
    </citation>
    <scope>NUCLEOTIDE SEQUENCE</scope>
    <source>
        <strain evidence="19">AVDCRST_MAG25</strain>
    </source>
</reference>
<dbReference type="Pfam" id="PF04898">
    <property type="entry name" value="Glu_syn_central"/>
    <property type="match status" value="1"/>
</dbReference>
<dbReference type="InterPro" id="IPR002932">
    <property type="entry name" value="Glu_synthdom"/>
</dbReference>
<accession>A0A6J4RBZ7</accession>
<dbReference type="FunFam" id="3.20.20.70:FF:000053">
    <property type="entry name" value="Glutamate synthase large subunit"/>
    <property type="match status" value="1"/>
</dbReference>
<evidence type="ECO:0000256" key="16">
    <source>
        <dbReference type="ARBA" id="ARBA00029440"/>
    </source>
</evidence>
<evidence type="ECO:0000256" key="17">
    <source>
        <dbReference type="SAM" id="MobiDB-lite"/>
    </source>
</evidence>
<dbReference type="NCBIfam" id="NF008730">
    <property type="entry name" value="PRK11750.1"/>
    <property type="match status" value="1"/>
</dbReference>
<keyword evidence="13" id="KW-0411">Iron-sulfur</keyword>
<dbReference type="Pfam" id="PF01645">
    <property type="entry name" value="Glu_synthase"/>
    <property type="match status" value="1"/>
</dbReference>
<dbReference type="Gene3D" id="2.160.20.60">
    <property type="entry name" value="Glutamate synthase, alpha subunit, C-terminal domain"/>
    <property type="match status" value="1"/>
</dbReference>
<dbReference type="SUPFAM" id="SSF69336">
    <property type="entry name" value="Alpha subunit of glutamate synthase, C-terminal domain"/>
    <property type="match status" value="1"/>
</dbReference>
<evidence type="ECO:0000256" key="14">
    <source>
        <dbReference type="ARBA" id="ARBA00023164"/>
    </source>
</evidence>
<keyword evidence="15" id="KW-0003">3Fe-4S</keyword>
<dbReference type="InterPro" id="IPR036485">
    <property type="entry name" value="Glu_synth_asu_C_sf"/>
</dbReference>
<comment type="pathway">
    <text evidence="16">Amino-acid biosynthesis.</text>
</comment>
<name>A0A6J4RBZ7_9ACTN</name>
<dbReference type="GO" id="GO:0006537">
    <property type="term" value="P:glutamate biosynthetic process"/>
    <property type="evidence" value="ECO:0007669"/>
    <property type="project" value="UniProtKB-KW"/>
</dbReference>
<proteinExistence type="inferred from homology"/>
<feature type="region of interest" description="Disordered" evidence="17">
    <location>
        <begin position="898"/>
        <end position="921"/>
    </location>
</feature>
<comment type="similarity">
    <text evidence="4">Belongs to the glutamate synthase family.</text>
</comment>
<keyword evidence="8" id="KW-0479">Metal-binding</keyword>
<dbReference type="Pfam" id="PF01493">
    <property type="entry name" value="GXGXG"/>
    <property type="match status" value="1"/>
</dbReference>
<evidence type="ECO:0000256" key="9">
    <source>
        <dbReference type="ARBA" id="ARBA00022827"/>
    </source>
</evidence>
<comment type="cofactor">
    <cofactor evidence="2">
        <name>[3Fe-4S] cluster</name>
        <dbReference type="ChEBI" id="CHEBI:21137"/>
    </cofactor>
</comment>
<evidence type="ECO:0000256" key="7">
    <source>
        <dbReference type="ARBA" id="ARBA00022643"/>
    </source>
</evidence>
<dbReference type="Gene3D" id="3.20.20.70">
    <property type="entry name" value="Aldolase class I"/>
    <property type="match status" value="2"/>
</dbReference>
<dbReference type="SUPFAM" id="SSF56235">
    <property type="entry name" value="N-terminal nucleophile aminohydrolases (Ntn hydrolases)"/>
    <property type="match status" value="1"/>
</dbReference>
<dbReference type="InterPro" id="IPR006982">
    <property type="entry name" value="Glu_synth_centr_N"/>
</dbReference>
<evidence type="ECO:0000256" key="4">
    <source>
        <dbReference type="ARBA" id="ARBA00009716"/>
    </source>
</evidence>
<dbReference type="SUPFAM" id="SSF51395">
    <property type="entry name" value="FMN-linked oxidoreductases"/>
    <property type="match status" value="1"/>
</dbReference>
<keyword evidence="10" id="KW-0315">Glutamine amidotransferase</keyword>
<dbReference type="GO" id="GO:0051538">
    <property type="term" value="F:3 iron, 4 sulfur cluster binding"/>
    <property type="evidence" value="ECO:0007669"/>
    <property type="project" value="UniProtKB-KW"/>
</dbReference>
<evidence type="ECO:0000256" key="2">
    <source>
        <dbReference type="ARBA" id="ARBA00001927"/>
    </source>
</evidence>
<evidence type="ECO:0000256" key="11">
    <source>
        <dbReference type="ARBA" id="ARBA00023002"/>
    </source>
</evidence>
<gene>
    <name evidence="19" type="ORF">AVDCRST_MAG25-1658</name>
</gene>
<evidence type="ECO:0000256" key="1">
    <source>
        <dbReference type="ARBA" id="ARBA00001917"/>
    </source>
</evidence>
<dbReference type="FunFam" id="3.20.20.70:FF:000031">
    <property type="entry name" value="Glutamate synthase 1 [NADH]"/>
    <property type="match status" value="1"/>
</dbReference>
<dbReference type="PANTHER" id="PTHR11938">
    <property type="entry name" value="FAD NADPH DEHYDROGENASE/OXIDOREDUCTASE"/>
    <property type="match status" value="1"/>
</dbReference>
<keyword evidence="5" id="KW-0028">Amino-acid biosynthesis</keyword>